<protein>
    <submittedName>
        <fullName evidence="7">Amino acid efflux protein</fullName>
    </submittedName>
</protein>
<dbReference type="PANTHER" id="PTHR30086">
    <property type="entry name" value="ARGININE EXPORTER PROTEIN ARGO"/>
    <property type="match status" value="1"/>
</dbReference>
<dbReference type="GO" id="GO:0005886">
    <property type="term" value="C:plasma membrane"/>
    <property type="evidence" value="ECO:0007669"/>
    <property type="project" value="UniProtKB-SubCell"/>
</dbReference>
<keyword evidence="8" id="KW-1185">Reference proteome</keyword>
<evidence type="ECO:0000256" key="6">
    <source>
        <dbReference type="SAM" id="Phobius"/>
    </source>
</evidence>
<evidence type="ECO:0000256" key="1">
    <source>
        <dbReference type="ARBA" id="ARBA00004651"/>
    </source>
</evidence>
<feature type="transmembrane region" description="Helical" evidence="6">
    <location>
        <begin position="6"/>
        <end position="22"/>
    </location>
</feature>
<feature type="transmembrane region" description="Helical" evidence="6">
    <location>
        <begin position="149"/>
        <end position="166"/>
    </location>
</feature>
<evidence type="ECO:0000256" key="2">
    <source>
        <dbReference type="ARBA" id="ARBA00022475"/>
    </source>
</evidence>
<comment type="subcellular location">
    <subcellularLocation>
        <location evidence="1">Cell membrane</location>
        <topology evidence="1">Multi-pass membrane protein</topology>
    </subcellularLocation>
</comment>
<evidence type="ECO:0000256" key="5">
    <source>
        <dbReference type="ARBA" id="ARBA00023136"/>
    </source>
</evidence>
<evidence type="ECO:0000313" key="7">
    <source>
        <dbReference type="EMBL" id="CCM74989.1"/>
    </source>
</evidence>
<dbReference type="EMBL" id="CANI01000009">
    <property type="protein sequence ID" value="CCM74989.1"/>
    <property type="molecule type" value="Genomic_DNA"/>
</dbReference>
<dbReference type="AlphaFoldDB" id="K0PYF6"/>
<feature type="transmembrane region" description="Helical" evidence="6">
    <location>
        <begin position="73"/>
        <end position="94"/>
    </location>
</feature>
<organism evidence="7 8">
    <name type="scientific">Rhizobium mesoamericanum STM3625</name>
    <dbReference type="NCBI Taxonomy" id="1211777"/>
    <lineage>
        <taxon>Bacteria</taxon>
        <taxon>Pseudomonadati</taxon>
        <taxon>Pseudomonadota</taxon>
        <taxon>Alphaproteobacteria</taxon>
        <taxon>Hyphomicrobiales</taxon>
        <taxon>Rhizobiaceae</taxon>
        <taxon>Rhizobium/Agrobacterium group</taxon>
        <taxon>Rhizobium</taxon>
    </lineage>
</organism>
<feature type="transmembrane region" description="Helical" evidence="6">
    <location>
        <begin position="115"/>
        <end position="137"/>
    </location>
</feature>
<keyword evidence="5 6" id="KW-0472">Membrane</keyword>
<dbReference type="Pfam" id="PF01810">
    <property type="entry name" value="LysE"/>
    <property type="match status" value="1"/>
</dbReference>
<keyword evidence="2" id="KW-1003">Cell membrane</keyword>
<dbReference type="PIRSF" id="PIRSF006324">
    <property type="entry name" value="LeuE"/>
    <property type="match status" value="1"/>
</dbReference>
<evidence type="ECO:0000256" key="4">
    <source>
        <dbReference type="ARBA" id="ARBA00022989"/>
    </source>
</evidence>
<reference evidence="7 8" key="1">
    <citation type="journal article" date="2013" name="Genome Announc.">
        <title>Draft Genome Sequence of Rhizobium mesoamericanum STM3625, a Nitrogen-Fixing Symbiont of Mimosa pudica Isolated in French Guiana (South America).</title>
        <authorList>
            <person name="Moulin L."/>
            <person name="Mornico D."/>
            <person name="Melkonian R."/>
            <person name="Klonowska A."/>
        </authorList>
    </citation>
    <scope>NUCLEOTIDE SEQUENCE [LARGE SCALE GENOMIC DNA]</scope>
    <source>
        <strain evidence="7 8">STM3625</strain>
    </source>
</reference>
<accession>K0PYF6</accession>
<dbReference type="STRING" id="1211777.BN77_2143"/>
<evidence type="ECO:0000313" key="8">
    <source>
        <dbReference type="Proteomes" id="UP000009319"/>
    </source>
</evidence>
<evidence type="ECO:0000256" key="3">
    <source>
        <dbReference type="ARBA" id="ARBA00022692"/>
    </source>
</evidence>
<proteinExistence type="predicted"/>
<dbReference type="RefSeq" id="WP_007531263.1">
    <property type="nucleotide sequence ID" value="NZ_HF536772.1"/>
</dbReference>
<dbReference type="Proteomes" id="UP000009319">
    <property type="component" value="Unassembled WGS sequence"/>
</dbReference>
<feature type="transmembrane region" description="Helical" evidence="6">
    <location>
        <begin position="187"/>
        <end position="208"/>
    </location>
</feature>
<dbReference type="InterPro" id="IPR001123">
    <property type="entry name" value="LeuE-type"/>
</dbReference>
<comment type="caution">
    <text evidence="7">The sequence shown here is derived from an EMBL/GenBank/DDBJ whole genome shotgun (WGS) entry which is preliminary data.</text>
</comment>
<keyword evidence="4 6" id="KW-1133">Transmembrane helix</keyword>
<dbReference type="HOGENOM" id="CLU_079569_3_1_5"/>
<dbReference type="eggNOG" id="COG1280">
    <property type="taxonomic scope" value="Bacteria"/>
</dbReference>
<sequence length="211" mass="22515">MLDYSLAHWIAFLTAAVLLNLSPGPDMAFILGHTIKSGTRTGFAALLGIWTGACVHVAMAAFGLSAILKASALAFSVVKWVGAIYLVWLGIQALRSKGEGGLVNAAKDVLPWRRVYRQGILVSLLNPKVAIFFLAFLPQFVVEGAGPTWLQLTVHGVLIIVVAAFIEPPLILAGGRLADLIKRRQSIGLWLDRGLGALLVALGARLALTTR</sequence>
<dbReference type="PANTHER" id="PTHR30086:SF20">
    <property type="entry name" value="ARGININE EXPORTER PROTEIN ARGO-RELATED"/>
    <property type="match status" value="1"/>
</dbReference>
<name>K0PYF6_9HYPH</name>
<keyword evidence="3 6" id="KW-0812">Transmembrane</keyword>
<feature type="transmembrane region" description="Helical" evidence="6">
    <location>
        <begin position="43"/>
        <end position="67"/>
    </location>
</feature>
<gene>
    <name evidence="7" type="ORF">BN77_2143</name>
</gene>
<dbReference type="GO" id="GO:0015171">
    <property type="term" value="F:amino acid transmembrane transporter activity"/>
    <property type="evidence" value="ECO:0007669"/>
    <property type="project" value="TreeGrafter"/>
</dbReference>